<protein>
    <recommendedName>
        <fullName evidence="2">C2H2-type domain-containing protein</fullName>
    </recommendedName>
</protein>
<dbReference type="GO" id="GO:0008270">
    <property type="term" value="F:zinc ion binding"/>
    <property type="evidence" value="ECO:0007669"/>
    <property type="project" value="UniProtKB-KW"/>
</dbReference>
<sequence length="122" mass="13953">MKELQCPICPRKLSTTYNLKHHLDTHSEKCNYCCHLCGKLFRTRSSLSNHIRVHLFDDAENLEGNKGFSGMIFGIKEELHVFSSKTKLTYIEPIYLLDYSSVRSVIKSSGRVGICLTILKCI</sequence>
<reference evidence="3" key="1">
    <citation type="submission" date="2013-04" db="EMBL/GenBank/DDBJ databases">
        <authorList>
            <person name="Qu J."/>
            <person name="Murali S.C."/>
            <person name="Bandaranaike D."/>
            <person name="Bellair M."/>
            <person name="Blankenburg K."/>
            <person name="Chao H."/>
            <person name="Dinh H."/>
            <person name="Doddapaneni H."/>
            <person name="Downs B."/>
            <person name="Dugan-Rocha S."/>
            <person name="Elkadiri S."/>
            <person name="Gnanaolivu R.D."/>
            <person name="Hernandez B."/>
            <person name="Javaid M."/>
            <person name="Jayaseelan J.C."/>
            <person name="Lee S."/>
            <person name="Li M."/>
            <person name="Ming W."/>
            <person name="Munidasa M."/>
            <person name="Muniz J."/>
            <person name="Nguyen L."/>
            <person name="Ongeri F."/>
            <person name="Osuji N."/>
            <person name="Pu L.-L."/>
            <person name="Puazo M."/>
            <person name="Qu C."/>
            <person name="Quiroz J."/>
            <person name="Raj R."/>
            <person name="Weissenberger G."/>
            <person name="Xin Y."/>
            <person name="Zou X."/>
            <person name="Han Y."/>
            <person name="Richards S."/>
            <person name="Worley K."/>
            <person name="Muzny D."/>
            <person name="Gibbs R."/>
        </authorList>
    </citation>
    <scope>NUCLEOTIDE SEQUENCE</scope>
    <source>
        <strain evidence="3">Sampled in the wild</strain>
    </source>
</reference>
<reference evidence="3" key="2">
    <citation type="submission" date="2017-10" db="EMBL/GenBank/DDBJ databases">
        <title>Ladona fulva Genome sequencing and assembly.</title>
        <authorList>
            <person name="Murali S."/>
            <person name="Richards S."/>
            <person name="Bandaranaike D."/>
            <person name="Bellair M."/>
            <person name="Blankenburg K."/>
            <person name="Chao H."/>
            <person name="Dinh H."/>
            <person name="Doddapaneni H."/>
            <person name="Dugan-Rocha S."/>
            <person name="Elkadiri S."/>
            <person name="Gnanaolivu R."/>
            <person name="Hernandez B."/>
            <person name="Skinner E."/>
            <person name="Javaid M."/>
            <person name="Lee S."/>
            <person name="Li M."/>
            <person name="Ming W."/>
            <person name="Munidasa M."/>
            <person name="Muniz J."/>
            <person name="Nguyen L."/>
            <person name="Hughes D."/>
            <person name="Osuji N."/>
            <person name="Pu L.-L."/>
            <person name="Puazo M."/>
            <person name="Qu C."/>
            <person name="Quiroz J."/>
            <person name="Raj R."/>
            <person name="Weissenberger G."/>
            <person name="Xin Y."/>
            <person name="Zou X."/>
            <person name="Han Y."/>
            <person name="Worley K."/>
            <person name="Muzny D."/>
            <person name="Gibbs R."/>
        </authorList>
    </citation>
    <scope>NUCLEOTIDE SEQUENCE</scope>
    <source>
        <strain evidence="3">Sampled in the wild</strain>
    </source>
</reference>
<feature type="domain" description="C2H2-type" evidence="2">
    <location>
        <begin position="4"/>
        <end position="31"/>
    </location>
</feature>
<evidence type="ECO:0000256" key="1">
    <source>
        <dbReference type="PROSITE-ProRule" id="PRU00042"/>
    </source>
</evidence>
<feature type="domain" description="C2H2-type" evidence="2">
    <location>
        <begin position="32"/>
        <end position="59"/>
    </location>
</feature>
<feature type="non-terminal residue" evidence="3">
    <location>
        <position position="122"/>
    </location>
</feature>
<organism evidence="3 4">
    <name type="scientific">Ladona fulva</name>
    <name type="common">Scarce chaser dragonfly</name>
    <name type="synonym">Libellula fulva</name>
    <dbReference type="NCBI Taxonomy" id="123851"/>
    <lineage>
        <taxon>Eukaryota</taxon>
        <taxon>Metazoa</taxon>
        <taxon>Ecdysozoa</taxon>
        <taxon>Arthropoda</taxon>
        <taxon>Hexapoda</taxon>
        <taxon>Insecta</taxon>
        <taxon>Pterygota</taxon>
        <taxon>Palaeoptera</taxon>
        <taxon>Odonata</taxon>
        <taxon>Epiprocta</taxon>
        <taxon>Anisoptera</taxon>
        <taxon>Libelluloidea</taxon>
        <taxon>Libellulidae</taxon>
        <taxon>Ladona</taxon>
    </lineage>
</organism>
<name>A0A8K0PBX0_LADFU</name>
<dbReference type="AlphaFoldDB" id="A0A8K0PBX0"/>
<proteinExistence type="predicted"/>
<dbReference type="SMART" id="SM00355">
    <property type="entry name" value="ZnF_C2H2"/>
    <property type="match status" value="2"/>
</dbReference>
<dbReference type="InterPro" id="IPR013087">
    <property type="entry name" value="Znf_C2H2_type"/>
</dbReference>
<evidence type="ECO:0000313" key="3">
    <source>
        <dbReference type="EMBL" id="KAG8237904.1"/>
    </source>
</evidence>
<dbReference type="InterPro" id="IPR036236">
    <property type="entry name" value="Znf_C2H2_sf"/>
</dbReference>
<dbReference type="Proteomes" id="UP000792457">
    <property type="component" value="Unassembled WGS sequence"/>
</dbReference>
<accession>A0A8K0PBX0</accession>
<evidence type="ECO:0000313" key="4">
    <source>
        <dbReference type="Proteomes" id="UP000792457"/>
    </source>
</evidence>
<gene>
    <name evidence="3" type="ORF">J437_LFUL017701</name>
</gene>
<dbReference type="OrthoDB" id="427030at2759"/>
<dbReference type="PROSITE" id="PS50157">
    <property type="entry name" value="ZINC_FINGER_C2H2_2"/>
    <property type="match status" value="2"/>
</dbReference>
<keyword evidence="1" id="KW-0863">Zinc-finger</keyword>
<keyword evidence="1" id="KW-0862">Zinc</keyword>
<keyword evidence="4" id="KW-1185">Reference proteome</keyword>
<evidence type="ECO:0000259" key="2">
    <source>
        <dbReference type="PROSITE" id="PS50157"/>
    </source>
</evidence>
<dbReference type="Gene3D" id="3.30.160.60">
    <property type="entry name" value="Classic Zinc Finger"/>
    <property type="match status" value="1"/>
</dbReference>
<dbReference type="EMBL" id="KZ309241">
    <property type="protein sequence ID" value="KAG8237904.1"/>
    <property type="molecule type" value="Genomic_DNA"/>
</dbReference>
<dbReference type="SUPFAM" id="SSF57667">
    <property type="entry name" value="beta-beta-alpha zinc fingers"/>
    <property type="match status" value="1"/>
</dbReference>
<keyword evidence="1" id="KW-0479">Metal-binding</keyword>
<dbReference type="Pfam" id="PF00096">
    <property type="entry name" value="zf-C2H2"/>
    <property type="match status" value="2"/>
</dbReference>
<comment type="caution">
    <text evidence="3">The sequence shown here is derived from an EMBL/GenBank/DDBJ whole genome shotgun (WGS) entry which is preliminary data.</text>
</comment>
<dbReference type="PROSITE" id="PS00028">
    <property type="entry name" value="ZINC_FINGER_C2H2_1"/>
    <property type="match status" value="1"/>
</dbReference>